<accession>A4JLD5</accession>
<dbReference type="eggNOG" id="ENOG5032Z5H">
    <property type="taxonomic scope" value="Bacteria"/>
</dbReference>
<dbReference type="InterPro" id="IPR029074">
    <property type="entry name" value="Imm49"/>
</dbReference>
<reference evidence="2" key="1">
    <citation type="submission" date="2007-03" db="EMBL/GenBank/DDBJ databases">
        <title>Complete sequence of chromosome 2 of Burkholderia vietnamiensis G4.</title>
        <authorList>
            <consortium name="US DOE Joint Genome Institute"/>
            <person name="Copeland A."/>
            <person name="Lucas S."/>
            <person name="Lapidus A."/>
            <person name="Barry K."/>
            <person name="Detter J.C."/>
            <person name="Glavina del Rio T."/>
            <person name="Hammon N."/>
            <person name="Israni S."/>
            <person name="Dalin E."/>
            <person name="Tice H."/>
            <person name="Pitluck S."/>
            <person name="Chain P."/>
            <person name="Malfatti S."/>
            <person name="Shin M."/>
            <person name="Vergez L."/>
            <person name="Schmutz J."/>
            <person name="Larimer F."/>
            <person name="Land M."/>
            <person name="Hauser L."/>
            <person name="Kyrpides N."/>
            <person name="Tiedje J."/>
            <person name="Richardson P."/>
        </authorList>
    </citation>
    <scope>NUCLEOTIDE SEQUENCE [LARGE SCALE GENOMIC DNA]</scope>
    <source>
        <strain evidence="2">G4 / LMG 22486</strain>
    </source>
</reference>
<protein>
    <recommendedName>
        <fullName evidence="3">Immunity protein 49</fullName>
    </recommendedName>
</protein>
<dbReference type="Proteomes" id="UP000002287">
    <property type="component" value="Chromosome 2"/>
</dbReference>
<gene>
    <name evidence="1" type="ordered locus">Bcep1808_4108</name>
</gene>
<dbReference type="KEGG" id="bvi:Bcep1808_4108"/>
<dbReference type="AlphaFoldDB" id="A4JLD5"/>
<organism evidence="1 2">
    <name type="scientific">Burkholderia vietnamiensis (strain G4 / LMG 22486)</name>
    <name type="common">Burkholderia cepacia (strain R1808)</name>
    <dbReference type="NCBI Taxonomy" id="269482"/>
    <lineage>
        <taxon>Bacteria</taxon>
        <taxon>Pseudomonadati</taxon>
        <taxon>Pseudomonadota</taxon>
        <taxon>Betaproteobacteria</taxon>
        <taxon>Burkholderiales</taxon>
        <taxon>Burkholderiaceae</taxon>
        <taxon>Burkholderia</taxon>
        <taxon>Burkholderia cepacia complex</taxon>
    </lineage>
</organism>
<proteinExistence type="predicted"/>
<evidence type="ECO:0008006" key="3">
    <source>
        <dbReference type="Google" id="ProtNLM"/>
    </source>
</evidence>
<sequence>MKERFVTKIPATEEAANRLNHVLERRAFDISSGVLDNCITNIEGDLGDPSGCLRTLMSYAEASAISVWFETGDVAAFKQWFYVRAKLEYILSQPKYDEPIGALAYERRAINGIYYLISDHEGLIDWYGGIDSEFDVKRISNRNLFDFWTEQFFVALRGDWGVLEERCERVISNPPKGSREKKFLVDHKFYLALAQGDVNGMEVAIDELVSPKSIRKRASLDGGFFANLICVPAVIYSKLAWRSGYEVNVDSVYLPKEWISEIGPKSYFDEFEFMSSYVI</sequence>
<evidence type="ECO:0000313" key="2">
    <source>
        <dbReference type="Proteomes" id="UP000002287"/>
    </source>
</evidence>
<name>A4JLD5_BURVG</name>
<dbReference type="EMBL" id="CP000615">
    <property type="protein sequence ID" value="ABO57088.1"/>
    <property type="molecule type" value="Genomic_DNA"/>
</dbReference>
<dbReference type="HOGENOM" id="CLU_077371_1_0_4"/>
<evidence type="ECO:0000313" key="1">
    <source>
        <dbReference type="EMBL" id="ABO57088.1"/>
    </source>
</evidence>
<dbReference type="Pfam" id="PF15575">
    <property type="entry name" value="Imm49"/>
    <property type="match status" value="1"/>
</dbReference>